<sequence>MSLLETVHLSHVPENIPVHVALYKYLKNASFLREQLLTGNAEFQYAFIDASTIISRQHILAAVFRAINDYLNNRLRSHNVHSEIVVSLGPSNNIADAFRRFGITDSTKDLLVVKLSVSPEITHESVAKHLESSVEATPVPFNDETISSMSDLAKIRKLYKLNQPVSKSADGQDNPVKALEPLILGAIAIRGAT</sequence>
<dbReference type="PANTHER" id="PTHR15840:SF10">
    <property type="entry name" value="EKC_KEOPS COMPLEX SUBUNIT TPRKB"/>
    <property type="match status" value="1"/>
</dbReference>
<comment type="function">
    <text evidence="7">Component of the EKC/KEOPS complex that is required for the formation of a threonylcarbamoyl group on adenosine at position 37 (t(6)A37) in tRNAs that read codons beginning with adenine. The complex is probably involved in the transfer of the threonylcarbamoyl moiety of threonylcarbamoyl-AMP (TC-AMP) to the N6 group of A37. CGI121 acts as an allosteric effector that regulates the t(6)A activity of the complex. The EKC/KEOPS complex also promotes both telomere uncapping and telomere elongation. The complex is required for efficient recruitment of transcriptional coactivators. CGI121 is not required for tRNA modification.</text>
</comment>
<evidence type="ECO:0000256" key="6">
    <source>
        <dbReference type="ARBA" id="ARBA00023242"/>
    </source>
</evidence>
<evidence type="ECO:0000256" key="2">
    <source>
        <dbReference type="ARBA" id="ARBA00005546"/>
    </source>
</evidence>
<dbReference type="Gene3D" id="3.30.2380.10">
    <property type="entry name" value="CGI121/TPRKB"/>
    <property type="match status" value="1"/>
</dbReference>
<dbReference type="GO" id="GO:0005634">
    <property type="term" value="C:nucleus"/>
    <property type="evidence" value="ECO:0007669"/>
    <property type="project" value="UniProtKB-SubCell"/>
</dbReference>
<dbReference type="GO" id="GO:0005829">
    <property type="term" value="C:cytosol"/>
    <property type="evidence" value="ECO:0007669"/>
    <property type="project" value="TreeGrafter"/>
</dbReference>
<reference evidence="9" key="1">
    <citation type="journal article" date="2014" name="PLoS Genet.">
        <title>Signature Gene Expression Reveals Novel Clues to the Molecular Mechanisms of Dimorphic Transition in Penicillium marneffei.</title>
        <authorList>
            <person name="Yang E."/>
            <person name="Wang G."/>
            <person name="Cai J."/>
            <person name="Woo P.C."/>
            <person name="Lau S.K."/>
            <person name="Yuen K.-Y."/>
            <person name="Chow W.-N."/>
            <person name="Lin X."/>
        </authorList>
    </citation>
    <scope>NUCLEOTIDE SEQUENCE [LARGE SCALE GENOMIC DNA]</scope>
    <source>
        <strain evidence="9">PM1</strain>
    </source>
</reference>
<evidence type="ECO:0000256" key="4">
    <source>
        <dbReference type="ARBA" id="ARBA00016009"/>
    </source>
</evidence>
<evidence type="ECO:0000256" key="5">
    <source>
        <dbReference type="ARBA" id="ARBA00022694"/>
    </source>
</evidence>
<accession>A0A093URW4</accession>
<organism evidence="9">
    <name type="scientific">Talaromyces marneffei PM1</name>
    <dbReference type="NCBI Taxonomy" id="1077442"/>
    <lineage>
        <taxon>Eukaryota</taxon>
        <taxon>Fungi</taxon>
        <taxon>Dikarya</taxon>
        <taxon>Ascomycota</taxon>
        <taxon>Pezizomycotina</taxon>
        <taxon>Eurotiomycetes</taxon>
        <taxon>Eurotiomycetidae</taxon>
        <taxon>Eurotiales</taxon>
        <taxon>Trichocomaceae</taxon>
        <taxon>Talaromyces</taxon>
        <taxon>Talaromyces sect. Talaromyces</taxon>
    </lineage>
</organism>
<dbReference type="InterPro" id="IPR013926">
    <property type="entry name" value="CGI121/TPRKB"/>
</dbReference>
<dbReference type="HOGENOM" id="CLU_065847_1_0_1"/>
<dbReference type="AlphaFoldDB" id="A0A093URW4"/>
<comment type="similarity">
    <text evidence="2 8">Belongs to the CGI121/TPRKB family.</text>
</comment>
<dbReference type="PANTHER" id="PTHR15840">
    <property type="entry name" value="CGI-121 FAMILY MEMBER"/>
    <property type="match status" value="1"/>
</dbReference>
<dbReference type="eggNOG" id="KOG4066">
    <property type="taxonomic scope" value="Eukaryota"/>
</dbReference>
<evidence type="ECO:0000256" key="3">
    <source>
        <dbReference type="ARBA" id="ARBA00015316"/>
    </source>
</evidence>
<keyword evidence="5" id="KW-0819">tRNA processing</keyword>
<evidence type="ECO:0000256" key="8">
    <source>
        <dbReference type="RuleBase" id="RU004398"/>
    </source>
</evidence>
<dbReference type="InterPro" id="IPR036504">
    <property type="entry name" value="CGI121/TPRKB_sf"/>
</dbReference>
<dbReference type="EMBL" id="JPOX01000042">
    <property type="protein sequence ID" value="KFX42675.1"/>
    <property type="molecule type" value="Genomic_DNA"/>
</dbReference>
<dbReference type="Pfam" id="PF08617">
    <property type="entry name" value="CGI-121"/>
    <property type="match status" value="1"/>
</dbReference>
<comment type="caution">
    <text evidence="9">The sequence shown here is derived from an EMBL/GenBank/DDBJ whole genome shotgun (WGS) entry which is preliminary data.</text>
</comment>
<dbReference type="GO" id="GO:0002949">
    <property type="term" value="P:tRNA threonylcarbamoyladenosine modification"/>
    <property type="evidence" value="ECO:0007669"/>
    <property type="project" value="TreeGrafter"/>
</dbReference>
<evidence type="ECO:0000256" key="7">
    <source>
        <dbReference type="ARBA" id="ARBA00025043"/>
    </source>
</evidence>
<protein>
    <recommendedName>
        <fullName evidence="4">EKC/KEOPS complex subunit CGI121</fullName>
    </recommendedName>
    <alternativeName>
        <fullName evidence="3">EKC/KEOPS complex subunit cgi121</fullName>
    </alternativeName>
</protein>
<dbReference type="SUPFAM" id="SSF143870">
    <property type="entry name" value="PF0523-like"/>
    <property type="match status" value="1"/>
</dbReference>
<gene>
    <name evidence="9" type="ORF">GQ26_0420710</name>
</gene>
<evidence type="ECO:0000313" key="9">
    <source>
        <dbReference type="EMBL" id="KFX42675.1"/>
    </source>
</evidence>
<proteinExistence type="inferred from homology"/>
<name>A0A093URW4_TALMA</name>
<keyword evidence="6 8" id="KW-0539">Nucleus</keyword>
<dbReference type="GO" id="GO:0000408">
    <property type="term" value="C:EKC/KEOPS complex"/>
    <property type="evidence" value="ECO:0007669"/>
    <property type="project" value="TreeGrafter"/>
</dbReference>
<evidence type="ECO:0000256" key="1">
    <source>
        <dbReference type="ARBA" id="ARBA00004123"/>
    </source>
</evidence>
<comment type="subcellular location">
    <subcellularLocation>
        <location evidence="1">Nucleus</location>
    </subcellularLocation>
</comment>